<dbReference type="PROSITE" id="PS50174">
    <property type="entry name" value="G_PATCH"/>
    <property type="match status" value="1"/>
</dbReference>
<protein>
    <recommendedName>
        <fullName evidence="7">NF-kappa-B-repressing factor</fullName>
    </recommendedName>
</protein>
<reference evidence="5" key="2">
    <citation type="submission" date="2022-10" db="EMBL/GenBank/DDBJ databases">
        <authorList>
            <consortium name="ENA_rothamsted_submissions"/>
            <consortium name="culmorum"/>
            <person name="King R."/>
        </authorList>
    </citation>
    <scope>NUCLEOTIDE SEQUENCE</scope>
</reference>
<organism evidence="5 6">
    <name type="scientific">Diatraea saccharalis</name>
    <name type="common">sugarcane borer</name>
    <dbReference type="NCBI Taxonomy" id="40085"/>
    <lineage>
        <taxon>Eukaryota</taxon>
        <taxon>Metazoa</taxon>
        <taxon>Ecdysozoa</taxon>
        <taxon>Arthropoda</taxon>
        <taxon>Hexapoda</taxon>
        <taxon>Insecta</taxon>
        <taxon>Pterygota</taxon>
        <taxon>Neoptera</taxon>
        <taxon>Endopterygota</taxon>
        <taxon>Lepidoptera</taxon>
        <taxon>Glossata</taxon>
        <taxon>Ditrysia</taxon>
        <taxon>Pyraloidea</taxon>
        <taxon>Crambidae</taxon>
        <taxon>Crambinae</taxon>
        <taxon>Diatraea</taxon>
    </lineage>
</organism>
<dbReference type="PANTHER" id="PTHR48430">
    <property type="entry name" value="PARTNER OF XRN-2 PROTEIN 1"/>
    <property type="match status" value="1"/>
</dbReference>
<dbReference type="SUPFAM" id="SSF82708">
    <property type="entry name" value="R3H domain"/>
    <property type="match status" value="1"/>
</dbReference>
<evidence type="ECO:0000259" key="3">
    <source>
        <dbReference type="PROSITE" id="PS51061"/>
    </source>
</evidence>
<evidence type="ECO:0000313" key="5">
    <source>
        <dbReference type="EMBL" id="CAG9794227.1"/>
    </source>
</evidence>
<dbReference type="SMART" id="SM00443">
    <property type="entry name" value="G_patch"/>
    <property type="match status" value="1"/>
</dbReference>
<proteinExistence type="predicted"/>
<dbReference type="InterPro" id="IPR000467">
    <property type="entry name" value="G_patch_dom"/>
</dbReference>
<dbReference type="GO" id="GO:0003676">
    <property type="term" value="F:nucleic acid binding"/>
    <property type="evidence" value="ECO:0007669"/>
    <property type="project" value="UniProtKB-UniRule"/>
</dbReference>
<dbReference type="Gene3D" id="3.30.1370.50">
    <property type="entry name" value="R3H-like domain"/>
    <property type="match status" value="1"/>
</dbReference>
<evidence type="ECO:0000259" key="2">
    <source>
        <dbReference type="PROSITE" id="PS50174"/>
    </source>
</evidence>
<dbReference type="Pfam" id="PF01424">
    <property type="entry name" value="R3H"/>
    <property type="match status" value="1"/>
</dbReference>
<dbReference type="Pfam" id="PF11952">
    <property type="entry name" value="XTBD"/>
    <property type="match status" value="1"/>
</dbReference>
<dbReference type="OrthoDB" id="2359216at2759"/>
<dbReference type="InterPro" id="IPR036867">
    <property type="entry name" value="R3H_dom_sf"/>
</dbReference>
<dbReference type="PROSITE" id="PS51061">
    <property type="entry name" value="R3H"/>
    <property type="match status" value="1"/>
</dbReference>
<evidence type="ECO:0000313" key="6">
    <source>
        <dbReference type="Proteomes" id="UP001153714"/>
    </source>
</evidence>
<evidence type="ECO:0000259" key="4">
    <source>
        <dbReference type="PROSITE" id="PS51827"/>
    </source>
</evidence>
<dbReference type="PANTHER" id="PTHR48430:SF1">
    <property type="entry name" value="PARTNER OF XRN-2 PROTEIN 1"/>
    <property type="match status" value="1"/>
</dbReference>
<gene>
    <name evidence="5" type="ORF">DIATSA_LOCUS11621</name>
</gene>
<feature type="compositionally biased region" description="Basic and acidic residues" evidence="1">
    <location>
        <begin position="139"/>
        <end position="157"/>
    </location>
</feature>
<evidence type="ECO:0000256" key="1">
    <source>
        <dbReference type="SAM" id="MobiDB-lite"/>
    </source>
</evidence>
<dbReference type="AlphaFoldDB" id="A0A9N9RDP6"/>
<keyword evidence="6" id="KW-1185">Reference proteome</keyword>
<name>A0A9N9RDP6_9NEOP</name>
<dbReference type="Pfam" id="PF01585">
    <property type="entry name" value="G-patch"/>
    <property type="match status" value="1"/>
</dbReference>
<dbReference type="Proteomes" id="UP001153714">
    <property type="component" value="Chromosome 6"/>
</dbReference>
<feature type="domain" description="R3H" evidence="3">
    <location>
        <begin position="348"/>
        <end position="413"/>
    </location>
</feature>
<evidence type="ECO:0008006" key="7">
    <source>
        <dbReference type="Google" id="ProtNLM"/>
    </source>
</evidence>
<dbReference type="PROSITE" id="PS51827">
    <property type="entry name" value="XTBD"/>
    <property type="match status" value="1"/>
</dbReference>
<reference evidence="5" key="1">
    <citation type="submission" date="2021-12" db="EMBL/GenBank/DDBJ databases">
        <authorList>
            <person name="King R."/>
        </authorList>
    </citation>
    <scope>NUCLEOTIDE SEQUENCE</scope>
</reference>
<dbReference type="EMBL" id="OU893337">
    <property type="protein sequence ID" value="CAG9794227.1"/>
    <property type="molecule type" value="Genomic_DNA"/>
</dbReference>
<feature type="domain" description="XRN2-binding (XTBD)" evidence="4">
    <location>
        <begin position="9"/>
        <end position="93"/>
    </location>
</feature>
<dbReference type="InterPro" id="IPR001374">
    <property type="entry name" value="R3H_dom"/>
</dbReference>
<feature type="region of interest" description="Disordered" evidence="1">
    <location>
        <begin position="132"/>
        <end position="157"/>
    </location>
</feature>
<accession>A0A9N9RDP6</accession>
<feature type="domain" description="G-patch" evidence="2">
    <location>
        <begin position="299"/>
        <end position="345"/>
    </location>
</feature>
<sequence>MSFDVNWDHEKYREDHESDEHWELRKAFMERWKNDYPEERLVCLARVFTNMEFMGCRYPPEIMHEVAGLSHEVAKSYRNSRKSKLQRTFVSASTAAEDRAKGVKREGGVVTNSPPSKSTRIDFVRQGQNFEKPLTSDNNDIKESNENEGEVQKEKNTSEVVDTEDYLNEMTRVNCLNIREFKERMFNTAFGRMVLIIRPWARKLWNIQASCQACGLNLQSEYINGCFTLTINGKLVAQATGDTKMGAKCIVEIMAWNRLKEEMVSILVKEQWIAHNGSRISVGDVTGQHNQDNFGTPLDSSVATKMMKLMGWKGGGLGAESQGIAEPIQANMQMVNRSGLGSSGQDIRQLRRAANELMCRYIASDTLDVDLVFSSEFSKEERAQLHQCAQRAGLSSKSYGDKDRFLVVKKKLDPFSLARAIIEKGGVTPKYQVFIPYALLGNGR</sequence>
<dbReference type="InterPro" id="IPR021859">
    <property type="entry name" value="XTBD"/>
</dbReference>